<sequence>MHNQSDQPISDTFDITETLDVNGEPCPMPVVKTKSAVDSLSEEAVLEVVATDPGSVSDIDGWASGTDGVDLLDQAEDGDEFKHYIQKTA</sequence>
<dbReference type="InterPro" id="IPR001455">
    <property type="entry name" value="TusA-like"/>
</dbReference>
<keyword evidence="4" id="KW-1185">Reference proteome</keyword>
<dbReference type="STRING" id="43928.SAMN05443636_1336"/>
<dbReference type="PANTHER" id="PTHR33279">
    <property type="entry name" value="SULFUR CARRIER PROTEIN YEDF-RELATED"/>
    <property type="match status" value="1"/>
</dbReference>
<dbReference type="CDD" id="cd00291">
    <property type="entry name" value="SirA_YedF_YeeD"/>
    <property type="match status" value="1"/>
</dbReference>
<evidence type="ECO:0000313" key="3">
    <source>
        <dbReference type="EMBL" id="SHG92666.1"/>
    </source>
</evidence>
<evidence type="ECO:0000256" key="1">
    <source>
        <dbReference type="ARBA" id="ARBA00008984"/>
    </source>
</evidence>
<feature type="domain" description="UPF0033" evidence="2">
    <location>
        <begin position="17"/>
        <end position="87"/>
    </location>
</feature>
<gene>
    <name evidence="3" type="ORF">SAMN05443636_1336</name>
</gene>
<name>A0A1M5NSX6_9EURY</name>
<protein>
    <submittedName>
        <fullName evidence="3">TusA-related sulfurtransferase</fullName>
    </submittedName>
</protein>
<dbReference type="AlphaFoldDB" id="A0A1M5NSX6"/>
<accession>A0A1M5NSX6</accession>
<proteinExistence type="inferred from homology"/>
<dbReference type="Gene3D" id="3.30.110.40">
    <property type="entry name" value="TusA-like domain"/>
    <property type="match status" value="1"/>
</dbReference>
<dbReference type="EMBL" id="FQWV01000003">
    <property type="protein sequence ID" value="SHG92666.1"/>
    <property type="molecule type" value="Genomic_DNA"/>
</dbReference>
<reference evidence="3 4" key="1">
    <citation type="submission" date="2016-11" db="EMBL/GenBank/DDBJ databases">
        <authorList>
            <person name="Jaros S."/>
            <person name="Januszkiewicz K."/>
            <person name="Wedrychowicz H."/>
        </authorList>
    </citation>
    <scope>NUCLEOTIDE SEQUENCE [LARGE SCALE GENOMIC DNA]</scope>
    <source>
        <strain evidence="3 4">DSM 9297</strain>
    </source>
</reference>
<evidence type="ECO:0000313" key="4">
    <source>
        <dbReference type="Proteomes" id="UP000184357"/>
    </source>
</evidence>
<dbReference type="Proteomes" id="UP000184357">
    <property type="component" value="Unassembled WGS sequence"/>
</dbReference>
<comment type="similarity">
    <text evidence="1">Belongs to the sulfur carrier protein TusA family.</text>
</comment>
<organism evidence="3 4">
    <name type="scientific">Halobaculum gomorrense</name>
    <dbReference type="NCBI Taxonomy" id="43928"/>
    <lineage>
        <taxon>Archaea</taxon>
        <taxon>Methanobacteriati</taxon>
        <taxon>Methanobacteriota</taxon>
        <taxon>Stenosarchaea group</taxon>
        <taxon>Halobacteria</taxon>
        <taxon>Halobacteriales</taxon>
        <taxon>Haloferacaceae</taxon>
        <taxon>Halobaculum</taxon>
    </lineage>
</organism>
<keyword evidence="3" id="KW-0808">Transferase</keyword>
<evidence type="ECO:0000259" key="2">
    <source>
        <dbReference type="Pfam" id="PF01206"/>
    </source>
</evidence>
<dbReference type="GO" id="GO:0016740">
    <property type="term" value="F:transferase activity"/>
    <property type="evidence" value="ECO:0007669"/>
    <property type="project" value="UniProtKB-KW"/>
</dbReference>
<dbReference type="Pfam" id="PF01206">
    <property type="entry name" value="TusA"/>
    <property type="match status" value="1"/>
</dbReference>
<dbReference type="InterPro" id="IPR036868">
    <property type="entry name" value="TusA-like_sf"/>
</dbReference>
<dbReference type="SUPFAM" id="SSF64307">
    <property type="entry name" value="SirA-like"/>
    <property type="match status" value="1"/>
</dbReference>
<dbReference type="PANTHER" id="PTHR33279:SF6">
    <property type="entry name" value="SULFUR CARRIER PROTEIN YEDF-RELATED"/>
    <property type="match status" value="1"/>
</dbReference>